<evidence type="ECO:0000256" key="1">
    <source>
        <dbReference type="SAM" id="Phobius"/>
    </source>
</evidence>
<protein>
    <submittedName>
        <fullName evidence="2">Uncharacterized protein</fullName>
    </submittedName>
</protein>
<evidence type="ECO:0000313" key="2">
    <source>
        <dbReference type="EMBL" id="KAK5834803.1"/>
    </source>
</evidence>
<keyword evidence="1" id="KW-0472">Membrane</keyword>
<comment type="caution">
    <text evidence="2">The sequence shown here is derived from an EMBL/GenBank/DDBJ whole genome shotgun (WGS) entry which is preliminary data.</text>
</comment>
<sequence length="67" mass="8315">MWVSPASWVFFFFFFFFTYLTLLWSFKHPFLDPNYCFENIFFLLHCFWIPKTCRFTKYSVSDTALSH</sequence>
<feature type="transmembrane region" description="Helical" evidence="1">
    <location>
        <begin position="6"/>
        <end position="26"/>
    </location>
</feature>
<keyword evidence="1" id="KW-0812">Transmembrane</keyword>
<dbReference type="EMBL" id="JARKNE010000004">
    <property type="protein sequence ID" value="KAK5834803.1"/>
    <property type="molecule type" value="Genomic_DNA"/>
</dbReference>
<organism evidence="2 3">
    <name type="scientific">Gossypium arboreum</name>
    <name type="common">Tree cotton</name>
    <name type="synonym">Gossypium nanking</name>
    <dbReference type="NCBI Taxonomy" id="29729"/>
    <lineage>
        <taxon>Eukaryota</taxon>
        <taxon>Viridiplantae</taxon>
        <taxon>Streptophyta</taxon>
        <taxon>Embryophyta</taxon>
        <taxon>Tracheophyta</taxon>
        <taxon>Spermatophyta</taxon>
        <taxon>Magnoliopsida</taxon>
        <taxon>eudicotyledons</taxon>
        <taxon>Gunneridae</taxon>
        <taxon>Pentapetalae</taxon>
        <taxon>rosids</taxon>
        <taxon>malvids</taxon>
        <taxon>Malvales</taxon>
        <taxon>Malvaceae</taxon>
        <taxon>Malvoideae</taxon>
        <taxon>Gossypium</taxon>
    </lineage>
</organism>
<dbReference type="Proteomes" id="UP001358586">
    <property type="component" value="Chromosome 4"/>
</dbReference>
<accession>A0ABR0Q7D0</accession>
<gene>
    <name evidence="2" type="ORF">PVK06_010479</name>
</gene>
<keyword evidence="3" id="KW-1185">Reference proteome</keyword>
<reference evidence="2 3" key="1">
    <citation type="submission" date="2023-03" db="EMBL/GenBank/DDBJ databases">
        <title>WGS of Gossypium arboreum.</title>
        <authorList>
            <person name="Yu D."/>
        </authorList>
    </citation>
    <scope>NUCLEOTIDE SEQUENCE [LARGE SCALE GENOMIC DNA]</scope>
    <source>
        <tissue evidence="2">Leaf</tissue>
    </source>
</reference>
<evidence type="ECO:0000313" key="3">
    <source>
        <dbReference type="Proteomes" id="UP001358586"/>
    </source>
</evidence>
<name>A0ABR0Q7D0_GOSAR</name>
<proteinExistence type="predicted"/>
<keyword evidence="1" id="KW-1133">Transmembrane helix</keyword>